<keyword evidence="3" id="KW-1185">Reference proteome</keyword>
<dbReference type="Proteomes" id="UP000694424">
    <property type="component" value="Unplaced"/>
</dbReference>
<dbReference type="AlphaFoldDB" id="A0A8B9PTC1"/>
<evidence type="ECO:0000313" key="3">
    <source>
        <dbReference type="Proteomes" id="UP000694424"/>
    </source>
</evidence>
<accession>A0A8B9PTC1</accession>
<organism evidence="2 3">
    <name type="scientific">Apteryx owenii</name>
    <name type="common">Little spotted kiwi</name>
    <dbReference type="NCBI Taxonomy" id="8824"/>
    <lineage>
        <taxon>Eukaryota</taxon>
        <taxon>Metazoa</taxon>
        <taxon>Chordata</taxon>
        <taxon>Craniata</taxon>
        <taxon>Vertebrata</taxon>
        <taxon>Euteleostomi</taxon>
        <taxon>Archelosauria</taxon>
        <taxon>Archosauria</taxon>
        <taxon>Dinosauria</taxon>
        <taxon>Saurischia</taxon>
        <taxon>Theropoda</taxon>
        <taxon>Coelurosauria</taxon>
        <taxon>Aves</taxon>
        <taxon>Palaeognathae</taxon>
        <taxon>Apterygiformes</taxon>
        <taxon>Apterygidae</taxon>
        <taxon>Apteryx</taxon>
    </lineage>
</organism>
<dbReference type="SUPFAM" id="SSF48726">
    <property type="entry name" value="Immunoglobulin"/>
    <property type="match status" value="2"/>
</dbReference>
<dbReference type="GO" id="GO:0005770">
    <property type="term" value="C:late endosome"/>
    <property type="evidence" value="ECO:0007669"/>
    <property type="project" value="TreeGrafter"/>
</dbReference>
<dbReference type="Ensembl" id="ENSAOWT00000016406.1">
    <property type="protein sequence ID" value="ENSAOWP00000014458.1"/>
    <property type="gene ID" value="ENSAOWG00000009647.1"/>
</dbReference>
<dbReference type="InterPro" id="IPR013106">
    <property type="entry name" value="Ig_V-set"/>
</dbReference>
<sequence>KNPVFQMPLLDWVLGSWGVTYPEALQGLTGSCVVIPCTFSYPSSVSASAGIVAIWYKDFDGQKTVVYHSAAQDEVDGRFRSRTRLLGDPAEHNCTLLLREVTTEDSGTYRFRFEIVNGDRWSAARDVMLMVWAKAISSPLVWEDDSPKRQHQPVPGLPPNYPPLSCPPVLQTPLPPQKSLCPRDAVNLTCALARSGRGALSYTWYKDNAWFSGGPAPSLAFPRVASTDAASYRCGPAVILACAVESNPPAELTLRRAGEVLAASPARGGAGRPEPNALRLELGTAVAAAAEGEYECRARSPLGSSRTSLHLRLQRGSFLESSWVLWDVGVLWGFGEFVGLGALGGLGGLRAHGSHGIWGARGSRGFWGAWVLSLWGSWI</sequence>
<dbReference type="GO" id="GO:0075512">
    <property type="term" value="P:clathrin-dependent endocytosis of virus by host cell"/>
    <property type="evidence" value="ECO:0007669"/>
    <property type="project" value="TreeGrafter"/>
</dbReference>
<dbReference type="InterPro" id="IPR003599">
    <property type="entry name" value="Ig_sub"/>
</dbReference>
<dbReference type="InterPro" id="IPR013783">
    <property type="entry name" value="Ig-like_fold"/>
</dbReference>
<evidence type="ECO:0000259" key="1">
    <source>
        <dbReference type="PROSITE" id="PS50835"/>
    </source>
</evidence>
<name>A0A8B9PTC1_APTOW</name>
<dbReference type="Gene3D" id="2.60.40.10">
    <property type="entry name" value="Immunoglobulins"/>
    <property type="match status" value="3"/>
</dbReference>
<dbReference type="GO" id="GO:0046790">
    <property type="term" value="F:virion binding"/>
    <property type="evidence" value="ECO:0007669"/>
    <property type="project" value="TreeGrafter"/>
</dbReference>
<reference evidence="2" key="1">
    <citation type="submission" date="2025-08" db="UniProtKB">
        <authorList>
            <consortium name="Ensembl"/>
        </authorList>
    </citation>
    <scope>IDENTIFICATION</scope>
</reference>
<dbReference type="InterPro" id="IPR036179">
    <property type="entry name" value="Ig-like_dom_sf"/>
</dbReference>
<evidence type="ECO:0000313" key="2">
    <source>
        <dbReference type="Ensembl" id="ENSAOWP00000014458.1"/>
    </source>
</evidence>
<dbReference type="GO" id="GO:0005886">
    <property type="term" value="C:plasma membrane"/>
    <property type="evidence" value="ECO:0007669"/>
    <property type="project" value="TreeGrafter"/>
</dbReference>
<dbReference type="PANTHER" id="PTHR47243:SF1">
    <property type="entry name" value="SIALOADHESIN"/>
    <property type="match status" value="1"/>
</dbReference>
<dbReference type="GO" id="GO:0005769">
    <property type="term" value="C:early endosome"/>
    <property type="evidence" value="ECO:0007669"/>
    <property type="project" value="TreeGrafter"/>
</dbReference>
<proteinExistence type="predicted"/>
<feature type="domain" description="Ig-like" evidence="1">
    <location>
        <begin position="167"/>
        <end position="234"/>
    </location>
</feature>
<dbReference type="Pfam" id="PF07686">
    <property type="entry name" value="V-set"/>
    <property type="match status" value="1"/>
</dbReference>
<dbReference type="PROSITE" id="PS50835">
    <property type="entry name" value="IG_LIKE"/>
    <property type="match status" value="1"/>
</dbReference>
<protein>
    <submittedName>
        <fullName evidence="2">Sialic acid binding Ig like lectin 1</fullName>
    </submittedName>
</protein>
<reference evidence="2" key="2">
    <citation type="submission" date="2025-09" db="UniProtKB">
        <authorList>
            <consortium name="Ensembl"/>
        </authorList>
    </citation>
    <scope>IDENTIFICATION</scope>
</reference>
<dbReference type="SMART" id="SM00409">
    <property type="entry name" value="IG"/>
    <property type="match status" value="2"/>
</dbReference>
<dbReference type="PANTHER" id="PTHR47243">
    <property type="entry name" value="SIALOADHESIN"/>
    <property type="match status" value="1"/>
</dbReference>
<dbReference type="InterPro" id="IPR007110">
    <property type="entry name" value="Ig-like_dom"/>
</dbReference>